<accession>A0AAI9EF65</accession>
<reference evidence="2" key="1">
    <citation type="submission" date="2023-11" db="EMBL/GenBank/DDBJ databases">
        <authorList>
            <person name="Alioto T."/>
            <person name="Alioto T."/>
            <person name="Gomez Garrido J."/>
        </authorList>
    </citation>
    <scope>NUCLEOTIDE SEQUENCE</scope>
</reference>
<dbReference type="SUPFAM" id="SSF51445">
    <property type="entry name" value="(Trans)glycosidases"/>
    <property type="match status" value="1"/>
</dbReference>
<dbReference type="PANTHER" id="PTHR11177">
    <property type="entry name" value="CHITINASE"/>
    <property type="match status" value="1"/>
</dbReference>
<comment type="caution">
    <text evidence="2">The sequence shown here is derived from an EMBL/GenBank/DDBJ whole genome shotgun (WGS) entry which is preliminary data.</text>
</comment>
<name>A0AAI9EF65_9PEZI</name>
<evidence type="ECO:0000259" key="1">
    <source>
        <dbReference type="PROSITE" id="PS51910"/>
    </source>
</evidence>
<feature type="domain" description="GH18" evidence="1">
    <location>
        <begin position="4"/>
        <end position="124"/>
    </location>
</feature>
<dbReference type="InterPro" id="IPR017853">
    <property type="entry name" value="GH"/>
</dbReference>
<dbReference type="GO" id="GO:0005975">
    <property type="term" value="P:carbohydrate metabolic process"/>
    <property type="evidence" value="ECO:0007669"/>
    <property type="project" value="InterPro"/>
</dbReference>
<proteinExistence type="predicted"/>
<evidence type="ECO:0000313" key="2">
    <source>
        <dbReference type="EMBL" id="CAK4034222.1"/>
    </source>
</evidence>
<keyword evidence="3" id="KW-1185">Reference proteome</keyword>
<dbReference type="PANTHER" id="PTHR11177:SF402">
    <property type="entry name" value="CHITINASE"/>
    <property type="match status" value="1"/>
</dbReference>
<protein>
    <submittedName>
        <fullName evidence="2">Chitinase A1</fullName>
    </submittedName>
</protein>
<dbReference type="Pfam" id="PF00704">
    <property type="entry name" value="Glyco_hydro_18"/>
    <property type="match status" value="1"/>
</dbReference>
<dbReference type="InterPro" id="IPR050314">
    <property type="entry name" value="Glycosyl_Hydrlase_18"/>
</dbReference>
<sequence>MRLKRRIAYYELFAISDRACHVTQPENIPAGALTHVNLAFQLINDDFTITDDCKDVVARVSRLKKTYPGLRVNVAAGGWDFNDPPTQTRFSDLVRSYYNRQKCIIPVSFYLHKYGLDGIDNDWE</sequence>
<dbReference type="Gene3D" id="3.20.20.80">
    <property type="entry name" value="Glycosidases"/>
    <property type="match status" value="1"/>
</dbReference>
<organism evidence="2 3">
    <name type="scientific">Lecanosticta acicola</name>
    <dbReference type="NCBI Taxonomy" id="111012"/>
    <lineage>
        <taxon>Eukaryota</taxon>
        <taxon>Fungi</taxon>
        <taxon>Dikarya</taxon>
        <taxon>Ascomycota</taxon>
        <taxon>Pezizomycotina</taxon>
        <taxon>Dothideomycetes</taxon>
        <taxon>Dothideomycetidae</taxon>
        <taxon>Mycosphaerellales</taxon>
        <taxon>Mycosphaerellaceae</taxon>
        <taxon>Lecanosticta</taxon>
    </lineage>
</organism>
<dbReference type="AlphaFoldDB" id="A0AAI9EF65"/>
<dbReference type="Proteomes" id="UP001296104">
    <property type="component" value="Unassembled WGS sequence"/>
</dbReference>
<gene>
    <name evidence="2" type="ORF">LECACI_7A009380</name>
</gene>
<dbReference type="PROSITE" id="PS51910">
    <property type="entry name" value="GH18_2"/>
    <property type="match status" value="1"/>
</dbReference>
<evidence type="ECO:0000313" key="3">
    <source>
        <dbReference type="Proteomes" id="UP001296104"/>
    </source>
</evidence>
<dbReference type="EMBL" id="CAVMBE010000109">
    <property type="protein sequence ID" value="CAK4034222.1"/>
    <property type="molecule type" value="Genomic_DNA"/>
</dbReference>
<dbReference type="InterPro" id="IPR001223">
    <property type="entry name" value="Glyco_hydro18_cat"/>
</dbReference>